<evidence type="ECO:0000313" key="2">
    <source>
        <dbReference type="Proteomes" id="UP001064048"/>
    </source>
</evidence>
<keyword evidence="2" id="KW-1185">Reference proteome</keyword>
<accession>A0ACC0JRS0</accession>
<reference evidence="1 2" key="1">
    <citation type="journal article" date="2022" name="Genome Biol. Evol.">
        <title>The Spruce Budworm Genome: Reconstructing the Evolutionary History of Antifreeze Proteins.</title>
        <authorList>
            <person name="Beliveau C."/>
            <person name="Gagne P."/>
            <person name="Picq S."/>
            <person name="Vernygora O."/>
            <person name="Keeling C.I."/>
            <person name="Pinkney K."/>
            <person name="Doucet D."/>
            <person name="Wen F."/>
            <person name="Johnston J.S."/>
            <person name="Maaroufi H."/>
            <person name="Boyle B."/>
            <person name="Laroche J."/>
            <person name="Dewar K."/>
            <person name="Juretic N."/>
            <person name="Blackburn G."/>
            <person name="Nisole A."/>
            <person name="Brunet B."/>
            <person name="Brandao M."/>
            <person name="Lumley L."/>
            <person name="Duan J."/>
            <person name="Quan G."/>
            <person name="Lucarotti C.J."/>
            <person name="Roe A.D."/>
            <person name="Sperling F.A.H."/>
            <person name="Levesque R.C."/>
            <person name="Cusson M."/>
        </authorList>
    </citation>
    <scope>NUCLEOTIDE SEQUENCE [LARGE SCALE GENOMIC DNA]</scope>
    <source>
        <strain evidence="1">Glfc:IPQL:Cfum</strain>
    </source>
</reference>
<dbReference type="Proteomes" id="UP001064048">
    <property type="component" value="Chromosome 26"/>
</dbReference>
<dbReference type="EMBL" id="CM046126">
    <property type="protein sequence ID" value="KAI8426844.1"/>
    <property type="molecule type" value="Genomic_DNA"/>
</dbReference>
<comment type="caution">
    <text evidence="1">The sequence shown here is derived from an EMBL/GenBank/DDBJ whole genome shotgun (WGS) entry which is preliminary data.</text>
</comment>
<protein>
    <submittedName>
        <fullName evidence="1">Uncharacterized protein</fullName>
    </submittedName>
</protein>
<proteinExistence type="predicted"/>
<gene>
    <name evidence="1" type="ORF">MSG28_014526</name>
</gene>
<evidence type="ECO:0000313" key="1">
    <source>
        <dbReference type="EMBL" id="KAI8426844.1"/>
    </source>
</evidence>
<organism evidence="1 2">
    <name type="scientific">Choristoneura fumiferana</name>
    <name type="common">Spruce budworm moth</name>
    <name type="synonym">Archips fumiferana</name>
    <dbReference type="NCBI Taxonomy" id="7141"/>
    <lineage>
        <taxon>Eukaryota</taxon>
        <taxon>Metazoa</taxon>
        <taxon>Ecdysozoa</taxon>
        <taxon>Arthropoda</taxon>
        <taxon>Hexapoda</taxon>
        <taxon>Insecta</taxon>
        <taxon>Pterygota</taxon>
        <taxon>Neoptera</taxon>
        <taxon>Endopterygota</taxon>
        <taxon>Lepidoptera</taxon>
        <taxon>Glossata</taxon>
        <taxon>Ditrysia</taxon>
        <taxon>Tortricoidea</taxon>
        <taxon>Tortricidae</taxon>
        <taxon>Tortricinae</taxon>
        <taxon>Choristoneura</taxon>
    </lineage>
</organism>
<name>A0ACC0JRS0_CHOFU</name>
<sequence length="733" mass="82975">MMSGPKNNGPIVDPALCRCCRAIKKCRILTAEYTWMGKKEIYADMVMDCYGILLSHVDDNERDSGVCATCVVRLREAIAFRHQVLQCEELFLQAKLEHHDEEEKDVQLSENVGRIFLFFNQKITKMKRVIVGSGNCVTSRRAKKHSKRGQVGSLRTKVSRGLNVYAPVGAETRLKKFDLELKTEPKDYNSDHNSLDDRDDPCPVYSDDDADDNKPLKKEVPKPEEPPPVKEDELKSEDSLDFHGDSSSDSDEPIKKKMKRKAKESKTKANGAKKKTGKAAKKQKAETGNTETDSSEKVENFNLTHQEDASNAISREISEPEVHMIIKVETSSETEIITETITSAEIGTHVVETTVPKPKKKKNVVIRPEGKTGYDMLCEELELSEELYFKHYNMSKESFDELFGILKASLERKERAFSKRFIEARQRYLKTGESVRLLGLYHGIGRSTAGQIIVQVCKAIWDILQPIVMPIPTEETWSRCEEGFRNTWNLPNCIGSLGGRHLIARRAEKDSGLNSSAVFIAIADPFGNLILIDVGNYGKMDEKDIFERTSFYKDFLCNKKLLPDKLLPYTNRYAPHVLIGSDGLPLKTYMLCEYPKLKALKDPASKCFNERVRVGRTVDRVFDMLMSNWRIFQHPMDSSLDTSLHMMRAVCCLHNYVRSRHGDLGVKDGVAKKGKKGVKALVPLRPSNRRATDAALKMREVFSEYFSSDTSDTRLVGRDVSGAEIESSQERSE</sequence>